<dbReference type="Proteomes" id="UP000176815">
    <property type="component" value="Unassembled WGS sequence"/>
</dbReference>
<accession>A0A1F4X4P8</accession>
<dbReference type="InterPro" id="IPR050385">
    <property type="entry name" value="Archaeal_FAD_synthase"/>
</dbReference>
<evidence type="ECO:0000256" key="1">
    <source>
        <dbReference type="ARBA" id="ARBA00022679"/>
    </source>
</evidence>
<protein>
    <recommendedName>
        <fullName evidence="3">Cytidyltransferase-like domain-containing protein</fullName>
    </recommendedName>
</protein>
<dbReference type="GO" id="GO:0016779">
    <property type="term" value="F:nucleotidyltransferase activity"/>
    <property type="evidence" value="ECO:0007669"/>
    <property type="project" value="UniProtKB-KW"/>
</dbReference>
<dbReference type="PANTHER" id="PTHR43793">
    <property type="entry name" value="FAD SYNTHASE"/>
    <property type="match status" value="1"/>
</dbReference>
<organism evidence="4 5">
    <name type="scientific">candidate division WWE3 bacterium RIFOXYD1_FULL_39_9</name>
    <dbReference type="NCBI Taxonomy" id="1802649"/>
    <lineage>
        <taxon>Bacteria</taxon>
        <taxon>Katanobacteria</taxon>
    </lineage>
</organism>
<dbReference type="PANTHER" id="PTHR43793:SF2">
    <property type="entry name" value="BIFUNCTIONAL PROTEIN HLDE"/>
    <property type="match status" value="1"/>
</dbReference>
<keyword evidence="1" id="KW-0808">Transferase</keyword>
<gene>
    <name evidence="4" type="ORF">A2619_02070</name>
</gene>
<dbReference type="AlphaFoldDB" id="A0A1F4X4P8"/>
<dbReference type="Pfam" id="PF01467">
    <property type="entry name" value="CTP_transf_like"/>
    <property type="match status" value="1"/>
</dbReference>
<evidence type="ECO:0000313" key="5">
    <source>
        <dbReference type="Proteomes" id="UP000176815"/>
    </source>
</evidence>
<dbReference type="Gene3D" id="3.40.50.620">
    <property type="entry name" value="HUPs"/>
    <property type="match status" value="1"/>
</dbReference>
<dbReference type="SUPFAM" id="SSF52374">
    <property type="entry name" value="Nucleotidylyl transferase"/>
    <property type="match status" value="1"/>
</dbReference>
<dbReference type="InterPro" id="IPR004821">
    <property type="entry name" value="Cyt_trans-like"/>
</dbReference>
<reference evidence="4 5" key="1">
    <citation type="journal article" date="2016" name="Nat. Commun.">
        <title>Thousands of microbial genomes shed light on interconnected biogeochemical processes in an aquifer system.</title>
        <authorList>
            <person name="Anantharaman K."/>
            <person name="Brown C.T."/>
            <person name="Hug L.A."/>
            <person name="Sharon I."/>
            <person name="Castelle C.J."/>
            <person name="Probst A.J."/>
            <person name="Thomas B.C."/>
            <person name="Singh A."/>
            <person name="Wilkins M.J."/>
            <person name="Karaoz U."/>
            <person name="Brodie E.L."/>
            <person name="Williams K.H."/>
            <person name="Hubbard S.S."/>
            <person name="Banfield J.F."/>
        </authorList>
    </citation>
    <scope>NUCLEOTIDE SEQUENCE [LARGE SCALE GENOMIC DNA]</scope>
</reference>
<proteinExistence type="predicted"/>
<dbReference type="EMBL" id="MEWG01000050">
    <property type="protein sequence ID" value="OGC76123.1"/>
    <property type="molecule type" value="Genomic_DNA"/>
</dbReference>
<evidence type="ECO:0000259" key="3">
    <source>
        <dbReference type="Pfam" id="PF01467"/>
    </source>
</evidence>
<name>A0A1F4X4P8_UNCKA</name>
<evidence type="ECO:0000313" key="4">
    <source>
        <dbReference type="EMBL" id="OGC76123.1"/>
    </source>
</evidence>
<comment type="caution">
    <text evidence="4">The sequence shown here is derived from an EMBL/GenBank/DDBJ whole genome shotgun (WGS) entry which is preliminary data.</text>
</comment>
<dbReference type="NCBIfam" id="TIGR00125">
    <property type="entry name" value="cyt_tran_rel"/>
    <property type="match status" value="1"/>
</dbReference>
<keyword evidence="2" id="KW-0548">Nucleotidyltransferase</keyword>
<dbReference type="InterPro" id="IPR014729">
    <property type="entry name" value="Rossmann-like_a/b/a_fold"/>
</dbReference>
<evidence type="ECO:0000256" key="2">
    <source>
        <dbReference type="ARBA" id="ARBA00022695"/>
    </source>
</evidence>
<feature type="domain" description="Cytidyltransferase-like" evidence="3">
    <location>
        <begin position="58"/>
        <end position="178"/>
    </location>
</feature>
<sequence>MTKTKNPKNAKKTKIAEFSRHEIFTTRSSPKHRCYLDYVDLKPLVKKCRDENLKIVLTQGTFDMIHIGHARYFEAARKRGDILFVGVDSDEKVRDRKGPDRPVVPEDERMEMLSHIREVDVIVLKGLKQPKWALIKLIKPDVLIATKQTYSKEQLDELKKYCGEIVVLEPMATTSTSAKIRKLQLGLATKLEQTLTPKLLETLEKIFEEFKK</sequence>